<comment type="caution">
    <text evidence="2">The sequence shown here is derived from an EMBL/GenBank/DDBJ whole genome shotgun (WGS) entry which is preliminary data.</text>
</comment>
<proteinExistence type="predicted"/>
<name>A0A9P8LGT9_9PEZI</name>
<evidence type="ECO:0000313" key="3">
    <source>
        <dbReference type="Proteomes" id="UP000750711"/>
    </source>
</evidence>
<dbReference type="PANTHER" id="PTHR40788">
    <property type="entry name" value="CLR5 DOMAIN-CONTAINING PROTEIN-RELATED"/>
    <property type="match status" value="1"/>
</dbReference>
<dbReference type="EMBL" id="JAGHQM010000117">
    <property type="protein sequence ID" value="KAH0565252.1"/>
    <property type="molecule type" value="Genomic_DNA"/>
</dbReference>
<evidence type="ECO:0000256" key="1">
    <source>
        <dbReference type="SAM" id="MobiDB-lite"/>
    </source>
</evidence>
<reference evidence="2" key="1">
    <citation type="submission" date="2021-03" db="EMBL/GenBank/DDBJ databases">
        <title>Comparative genomics and phylogenomic investigation of the class Geoglossomycetes provide insights into ecological specialization and systematics.</title>
        <authorList>
            <person name="Melie T."/>
            <person name="Pirro S."/>
            <person name="Miller A.N."/>
            <person name="Quandt A."/>
        </authorList>
    </citation>
    <scope>NUCLEOTIDE SEQUENCE</scope>
    <source>
        <strain evidence="2">CAQ_001_2017</strain>
    </source>
</reference>
<keyword evidence="3" id="KW-1185">Reference proteome</keyword>
<protein>
    <submittedName>
        <fullName evidence="2">Uncharacterized protein</fullName>
    </submittedName>
</protein>
<feature type="region of interest" description="Disordered" evidence="1">
    <location>
        <begin position="715"/>
        <end position="735"/>
    </location>
</feature>
<gene>
    <name evidence="2" type="ORF">GP486_001349</name>
</gene>
<organism evidence="2 3">
    <name type="scientific">Trichoglossum hirsutum</name>
    <dbReference type="NCBI Taxonomy" id="265104"/>
    <lineage>
        <taxon>Eukaryota</taxon>
        <taxon>Fungi</taxon>
        <taxon>Dikarya</taxon>
        <taxon>Ascomycota</taxon>
        <taxon>Pezizomycotina</taxon>
        <taxon>Geoglossomycetes</taxon>
        <taxon>Geoglossales</taxon>
        <taxon>Geoglossaceae</taxon>
        <taxon>Trichoglossum</taxon>
    </lineage>
</organism>
<sequence>MDLEYGRRVWDHIMNDPAYDGPDDEFDEALQSRDPEALFEQLGFGGAGGLPLPSSFPEPMEVRSKARALSGNVLNNWKFLNTIIVRHEAIIQKRWLKKTKEQRKKILLAAWPNVSLSHRPDFDAFKRTPARQTGDSGREAYMWPYINLEDLLKPKLLLLFLNSRGRNKPDAFARADIDACRFGLTTGALVPAFLNEFVMMFTGRHTPDTYGELISWGDHPEAFDWLTSQRGIHPGEGLLILEIQERLYEFLVNCSKAILHDRSEEELADPSIPIQPEPPSVSDNETGLASLSATAAEAPYRLPANLDLRQLESLVAAKLSAVEDHVWALREDPGYFARTVLDWKEHRQECLHDTKGRGHPVFDSLAQEPVFWERVIGNSVVTALTMTEIWGSIHEQIVDLQRLKEKYTDSISPEKDLPEEYAFAFYKLDHHLRQFSKGPIGNLKIGFAASPPMRPYFVRLPQDPTNTKIQIVNRTGLARDKTRDELIWIFMTLFDERQLHLAGLNTLMDELERLMKSDPKMRELVSPWVAHQISDLSVFSQCLHQIELYQPWAATFETEMVNKEDELKKDYLKTQKYIEPCIHFQFGGAITSLGTPSSGRFYYPVDKRRTRENTEAIRQAEKHLDAFWGVLDRKLMSKGAISPRLRQVLSQQVLQRTPEWIEPTREPKPEMPAADIGTLTKPLSMLHFQLEQSTEGAINREKLLAPKAKVKTRGVAQPVEAIPEPELPDQRKPDAQPTFAVDKRALKVFKTIFFTPSASSQPGEVAWGDFLHAMSSVGFVAKKLYGSAWQFTPTKLDAECSIQFHEPHPSGKIPFTTARRHGRRLTRAYGWHGEIFVLE</sequence>
<evidence type="ECO:0000313" key="2">
    <source>
        <dbReference type="EMBL" id="KAH0565252.1"/>
    </source>
</evidence>
<dbReference type="Proteomes" id="UP000750711">
    <property type="component" value="Unassembled WGS sequence"/>
</dbReference>
<dbReference type="PANTHER" id="PTHR40788:SF2">
    <property type="entry name" value="CLR5 DOMAIN-CONTAINING PROTEIN"/>
    <property type="match status" value="1"/>
</dbReference>
<accession>A0A9P8LGT9</accession>
<dbReference type="AlphaFoldDB" id="A0A9P8LGT9"/>